<feature type="compositionally biased region" description="Polar residues" evidence="22">
    <location>
        <begin position="216"/>
        <end position="225"/>
    </location>
</feature>
<feature type="compositionally biased region" description="Polar residues" evidence="22">
    <location>
        <begin position="172"/>
        <end position="185"/>
    </location>
</feature>
<evidence type="ECO:0000256" key="2">
    <source>
        <dbReference type="ARBA" id="ARBA00004477"/>
    </source>
</evidence>
<evidence type="ECO:0000256" key="7">
    <source>
        <dbReference type="ARBA" id="ARBA00022502"/>
    </source>
</evidence>
<evidence type="ECO:0000256" key="21">
    <source>
        <dbReference type="PROSITE-ProRule" id="PRU00042"/>
    </source>
</evidence>
<evidence type="ECO:0000256" key="8">
    <source>
        <dbReference type="ARBA" id="ARBA00022676"/>
    </source>
</evidence>
<evidence type="ECO:0000256" key="9">
    <source>
        <dbReference type="ARBA" id="ARBA00022679"/>
    </source>
</evidence>
<dbReference type="PANTHER" id="PTHR12468">
    <property type="entry name" value="GPI MANNOSYLTRANSFERASE 2"/>
    <property type="match status" value="1"/>
</dbReference>
<dbReference type="GO" id="GO:0005634">
    <property type="term" value="C:nucleus"/>
    <property type="evidence" value="ECO:0007669"/>
    <property type="project" value="UniProtKB-SubCell"/>
</dbReference>
<evidence type="ECO:0000256" key="1">
    <source>
        <dbReference type="ARBA" id="ARBA00004123"/>
    </source>
</evidence>
<name>A0A4Q1BBZ5_TREME</name>
<dbReference type="AlphaFoldDB" id="A0A4Q1BBZ5"/>
<protein>
    <recommendedName>
        <fullName evidence="6">GPI mannosyltransferase 2</fullName>
    </recommendedName>
    <alternativeName>
        <fullName evidence="20">GPI mannosyltransferase II</fullName>
    </alternativeName>
    <alternativeName>
        <fullName evidence="19">Glycosylphosphatidylinositol-anchor biosynthesis protein 18</fullName>
    </alternativeName>
</protein>
<evidence type="ECO:0000256" key="12">
    <source>
        <dbReference type="ARBA" id="ARBA00022737"/>
    </source>
</evidence>
<proteinExistence type="inferred from homology"/>
<evidence type="ECO:0000313" key="26">
    <source>
        <dbReference type="Proteomes" id="UP000289152"/>
    </source>
</evidence>
<feature type="region of interest" description="Disordered" evidence="22">
    <location>
        <begin position="211"/>
        <end position="247"/>
    </location>
</feature>
<dbReference type="SUPFAM" id="SSF57667">
    <property type="entry name" value="beta-beta-alpha zinc fingers"/>
    <property type="match status" value="1"/>
</dbReference>
<keyword evidence="9" id="KW-0808">Transferase</keyword>
<feature type="compositionally biased region" description="Low complexity" evidence="22">
    <location>
        <begin position="131"/>
        <end position="143"/>
    </location>
</feature>
<feature type="transmembrane region" description="Helical" evidence="23">
    <location>
        <begin position="649"/>
        <end position="668"/>
    </location>
</feature>
<dbReference type="InterPro" id="IPR013087">
    <property type="entry name" value="Znf_C2H2_type"/>
</dbReference>
<keyword evidence="7" id="KW-0337">GPI-anchor biosynthesis</keyword>
<evidence type="ECO:0000256" key="13">
    <source>
        <dbReference type="ARBA" id="ARBA00022771"/>
    </source>
</evidence>
<comment type="pathway">
    <text evidence="3">Glycolipid biosynthesis; glycosylphosphatidylinositol-anchor biosynthesis.</text>
</comment>
<evidence type="ECO:0000256" key="14">
    <source>
        <dbReference type="ARBA" id="ARBA00022824"/>
    </source>
</evidence>
<evidence type="ECO:0000256" key="16">
    <source>
        <dbReference type="ARBA" id="ARBA00022989"/>
    </source>
</evidence>
<feature type="compositionally biased region" description="Polar residues" evidence="22">
    <location>
        <begin position="293"/>
        <end position="308"/>
    </location>
</feature>
<sequence>MTIVNPYATPTSHLHSSAPNTSTPVSFPDSANTSQSSSMDMPPIGSSASTKGKNGATGPAEGKAKPHICDICQRAFTTGGHLQRHHRIHTGVKAFQCPYPGCETRTSRQDNLQQHYRTHLSPTLRRGSGSAARAAVAQAMEAAGLKSSSTRAPRKSKGSTGGTPSSTTGTSHMPSPYQTPSSQGPSPYAPYGVYDPSQHYPHYALPPPGVSLALAHNQSGSSSRVPSPVNGHSSGHSSVNSLPPHQHPQYFAQAFSSYPYPGPGVQHHEAYRYSQGIPSPYGHPTGPGHIYSPMQTNFGHSRESSYSVQAPMYMSNGYPPRTQTSTPLSQNHEDDPRAYARQPRRRTPPHESMGQGAVDPSTVSRMPGMGYGGPGGYAQLPPMSYGYAPGSHGGHGREGQGTTGAPMTHRASISSLSDNGSGNGASDNSTKRRLLAILTRSFSSILLSLSNVPLFDTSPYLLNTSSTDRAPSATLRWDAIHFSSIALHGYTYEQQIAFQSGWPILMRLAGEVVRWWRGGGIDVEDVVFGGVVLANLAFVGAVVMLYELTSLLFSPSFAFITSCLYLLPPTPAVLSSAYTEPIFAFFTFSGYHHALKKNWLIASLLLAGSSMIRATGVFSSGVLVWLYVFRSDTSSRGPFIIFTRLVKGGIYSLIIISPFLIFQLYAYLSFCQNGTSRPWCHSHLPIAYSFVQKEYWNVGFLNYWDISQLPNLLISFPVIIISLHPTIKHLFQPSTLSSRLIPFHLHHLIMTFLLIFSSHTQISLRVISGDPVVWWNIAQMAFGPKGMTRWGKVWVWEVLEDYDKKMRDAESDSHEGKRKVESVWINHARSRYIYDLYYKRELISKELYDWLLKNGYADANLIAKWKKNGYEKLCCVRCVATQDMNFKGSTCICRVPKTQVKKGVVVECPHCGCRGCSSSD</sequence>
<evidence type="ECO:0000256" key="6">
    <source>
        <dbReference type="ARBA" id="ARBA00013795"/>
    </source>
</evidence>
<evidence type="ECO:0000256" key="23">
    <source>
        <dbReference type="SAM" id="Phobius"/>
    </source>
</evidence>
<dbReference type="FunFam" id="3.30.160.60:FF:000303">
    <property type="entry name" value="Zinc finger protein 41"/>
    <property type="match status" value="1"/>
</dbReference>
<dbReference type="PANTHER" id="PTHR12468:SF2">
    <property type="entry name" value="GPI MANNOSYLTRANSFERASE 2"/>
    <property type="match status" value="1"/>
</dbReference>
<feature type="domain" description="C2H2-type" evidence="24">
    <location>
        <begin position="95"/>
        <end position="119"/>
    </location>
</feature>
<dbReference type="InParanoid" id="A0A4Q1BBZ5"/>
<evidence type="ECO:0000256" key="17">
    <source>
        <dbReference type="ARBA" id="ARBA00023136"/>
    </source>
</evidence>
<dbReference type="Pfam" id="PF00096">
    <property type="entry name" value="zf-C2H2"/>
    <property type="match status" value="2"/>
</dbReference>
<keyword evidence="26" id="KW-1185">Reference proteome</keyword>
<keyword evidence="14" id="KW-0256">Endoplasmic reticulum</keyword>
<dbReference type="Proteomes" id="UP000289152">
    <property type="component" value="Unassembled WGS sequence"/>
</dbReference>
<dbReference type="UniPathway" id="UPA00196"/>
<dbReference type="PROSITE" id="PS00998">
    <property type="entry name" value="G10_2"/>
    <property type="match status" value="1"/>
</dbReference>
<evidence type="ECO:0000256" key="15">
    <source>
        <dbReference type="ARBA" id="ARBA00022833"/>
    </source>
</evidence>
<keyword evidence="16 23" id="KW-1133">Transmembrane helix</keyword>
<dbReference type="EMBL" id="SDIL01000145">
    <property type="protein sequence ID" value="RXK35306.1"/>
    <property type="molecule type" value="Genomic_DNA"/>
</dbReference>
<dbReference type="InterPro" id="IPR018230">
    <property type="entry name" value="BUD31/G10-rel_CS"/>
</dbReference>
<keyword evidence="18" id="KW-0539">Nucleus</keyword>
<dbReference type="InterPro" id="IPR036236">
    <property type="entry name" value="Znf_C2H2_sf"/>
</dbReference>
<dbReference type="PROSITE" id="PS00028">
    <property type="entry name" value="ZINC_FINGER_C2H2_1"/>
    <property type="match status" value="1"/>
</dbReference>
<comment type="similarity">
    <text evidence="4">Belongs to the BUD31 (G10) family.</text>
</comment>
<dbReference type="GO" id="GO:0006506">
    <property type="term" value="P:GPI anchor biosynthetic process"/>
    <property type="evidence" value="ECO:0007669"/>
    <property type="project" value="UniProtKB-UniPathway"/>
</dbReference>
<dbReference type="GO" id="GO:0005789">
    <property type="term" value="C:endoplasmic reticulum membrane"/>
    <property type="evidence" value="ECO:0007669"/>
    <property type="project" value="UniProtKB-SubCell"/>
</dbReference>
<feature type="region of interest" description="Disordered" evidence="22">
    <location>
        <begin position="1"/>
        <end position="64"/>
    </location>
</feature>
<feature type="region of interest" description="Disordered" evidence="22">
    <location>
        <begin position="119"/>
        <end position="193"/>
    </location>
</feature>
<feature type="compositionally biased region" description="Low complexity" evidence="22">
    <location>
        <begin position="162"/>
        <end position="171"/>
    </location>
</feature>
<dbReference type="GO" id="GO:0000009">
    <property type="term" value="F:alpha-1,6-mannosyltransferase activity"/>
    <property type="evidence" value="ECO:0007669"/>
    <property type="project" value="InterPro"/>
</dbReference>
<accession>A0A4Q1BBZ5</accession>
<gene>
    <name evidence="25" type="ORF">M231_07445</name>
</gene>
<feature type="compositionally biased region" description="Polar residues" evidence="22">
    <location>
        <begin position="411"/>
        <end position="428"/>
    </location>
</feature>
<keyword evidence="17 23" id="KW-0472">Membrane</keyword>
<evidence type="ECO:0000256" key="3">
    <source>
        <dbReference type="ARBA" id="ARBA00004687"/>
    </source>
</evidence>
<evidence type="ECO:0000256" key="10">
    <source>
        <dbReference type="ARBA" id="ARBA00022692"/>
    </source>
</evidence>
<evidence type="ECO:0000256" key="20">
    <source>
        <dbReference type="ARBA" id="ARBA00030415"/>
    </source>
</evidence>
<comment type="subcellular location">
    <subcellularLocation>
        <location evidence="2">Endoplasmic reticulum membrane</location>
        <topology evidence="2">Multi-pass membrane protein</topology>
    </subcellularLocation>
    <subcellularLocation>
        <location evidence="1">Nucleus</location>
    </subcellularLocation>
</comment>
<keyword evidence="15" id="KW-0862">Zinc</keyword>
<keyword evidence="11" id="KW-0479">Metal-binding</keyword>
<evidence type="ECO:0000256" key="4">
    <source>
        <dbReference type="ARBA" id="ARBA00005287"/>
    </source>
</evidence>
<dbReference type="PROSITE" id="PS50157">
    <property type="entry name" value="ZINC_FINGER_C2H2_2"/>
    <property type="match status" value="2"/>
</dbReference>
<dbReference type="GO" id="GO:0031501">
    <property type="term" value="C:mannosyltransferase complex"/>
    <property type="evidence" value="ECO:0007669"/>
    <property type="project" value="TreeGrafter"/>
</dbReference>
<dbReference type="InterPro" id="IPR007315">
    <property type="entry name" value="PIG-V/Gpi18"/>
</dbReference>
<evidence type="ECO:0000256" key="22">
    <source>
        <dbReference type="SAM" id="MobiDB-lite"/>
    </source>
</evidence>
<dbReference type="GO" id="GO:0008270">
    <property type="term" value="F:zinc ion binding"/>
    <property type="evidence" value="ECO:0007669"/>
    <property type="project" value="UniProtKB-KW"/>
</dbReference>
<evidence type="ECO:0000256" key="11">
    <source>
        <dbReference type="ARBA" id="ARBA00022723"/>
    </source>
</evidence>
<feature type="compositionally biased region" description="Polar residues" evidence="22">
    <location>
        <begin position="321"/>
        <end position="330"/>
    </location>
</feature>
<dbReference type="Pfam" id="PF04188">
    <property type="entry name" value="Mannosyl_trans2"/>
    <property type="match status" value="1"/>
</dbReference>
<dbReference type="OrthoDB" id="10252502at2759"/>
<organism evidence="25 26">
    <name type="scientific">Tremella mesenterica</name>
    <name type="common">Jelly fungus</name>
    <dbReference type="NCBI Taxonomy" id="5217"/>
    <lineage>
        <taxon>Eukaryota</taxon>
        <taxon>Fungi</taxon>
        <taxon>Dikarya</taxon>
        <taxon>Basidiomycota</taxon>
        <taxon>Agaricomycotina</taxon>
        <taxon>Tremellomycetes</taxon>
        <taxon>Tremellales</taxon>
        <taxon>Tremellaceae</taxon>
        <taxon>Tremella</taxon>
    </lineage>
</organism>
<dbReference type="GO" id="GO:0004376">
    <property type="term" value="F:GPI mannosyltransferase activity"/>
    <property type="evidence" value="ECO:0007669"/>
    <property type="project" value="InterPro"/>
</dbReference>
<feature type="compositionally biased region" description="Polar residues" evidence="22">
    <location>
        <begin position="8"/>
        <end position="39"/>
    </location>
</feature>
<dbReference type="STRING" id="5217.A0A4Q1BBZ5"/>
<feature type="region of interest" description="Disordered" evidence="22">
    <location>
        <begin position="274"/>
        <end position="370"/>
    </location>
</feature>
<dbReference type="Gene3D" id="3.30.160.60">
    <property type="entry name" value="Classic Zinc Finger"/>
    <property type="match status" value="2"/>
</dbReference>
<dbReference type="InterPro" id="IPR001748">
    <property type="entry name" value="BUD31"/>
</dbReference>
<keyword evidence="8" id="KW-0328">Glycosyltransferase</keyword>
<keyword evidence="10 23" id="KW-0812">Transmembrane</keyword>
<dbReference type="VEuPathDB" id="FungiDB:TREMEDRAFT_26196"/>
<evidence type="ECO:0000313" key="25">
    <source>
        <dbReference type="EMBL" id="RXK35306.1"/>
    </source>
</evidence>
<evidence type="ECO:0000256" key="5">
    <source>
        <dbReference type="ARBA" id="ARBA00008698"/>
    </source>
</evidence>
<dbReference type="PRINTS" id="PR00322">
    <property type="entry name" value="G10"/>
</dbReference>
<comment type="similarity">
    <text evidence="5">Belongs to the PIGV family.</text>
</comment>
<dbReference type="VEuPathDB" id="FungiDB:TREMEDRAFT_42227"/>
<feature type="compositionally biased region" description="Low complexity" evidence="22">
    <location>
        <begin position="226"/>
        <end position="241"/>
    </location>
</feature>
<evidence type="ECO:0000259" key="24">
    <source>
        <dbReference type="PROSITE" id="PS50157"/>
    </source>
</evidence>
<comment type="caution">
    <text evidence="25">The sequence shown here is derived from an EMBL/GenBank/DDBJ whole genome shotgun (WGS) entry which is preliminary data.</text>
</comment>
<feature type="transmembrane region" description="Helical" evidence="23">
    <location>
        <begin position="599"/>
        <end position="628"/>
    </location>
</feature>
<feature type="region of interest" description="Disordered" evidence="22">
    <location>
        <begin position="388"/>
        <end position="428"/>
    </location>
</feature>
<dbReference type="SMART" id="SM00355">
    <property type="entry name" value="ZnF_C2H2"/>
    <property type="match status" value="2"/>
</dbReference>
<dbReference type="Pfam" id="PF01125">
    <property type="entry name" value="BUD31"/>
    <property type="match status" value="1"/>
</dbReference>
<feature type="domain" description="C2H2-type" evidence="24">
    <location>
        <begin position="67"/>
        <end position="94"/>
    </location>
</feature>
<reference evidence="25 26" key="1">
    <citation type="submission" date="2016-06" db="EMBL/GenBank/DDBJ databases">
        <title>Evolution of pathogenesis and genome organization in the Tremellales.</title>
        <authorList>
            <person name="Cuomo C."/>
            <person name="Litvintseva A."/>
            <person name="Heitman J."/>
            <person name="Chen Y."/>
            <person name="Sun S."/>
            <person name="Springer D."/>
            <person name="Dromer F."/>
            <person name="Young S."/>
            <person name="Zeng Q."/>
            <person name="Chapman S."/>
            <person name="Gujja S."/>
            <person name="Saif S."/>
            <person name="Birren B."/>
        </authorList>
    </citation>
    <scope>NUCLEOTIDE SEQUENCE [LARGE SCALE GENOMIC DNA]</scope>
    <source>
        <strain evidence="25 26">ATCC 28783</strain>
    </source>
</reference>
<dbReference type="GO" id="GO:1990837">
    <property type="term" value="F:sequence-specific double-stranded DNA binding"/>
    <property type="evidence" value="ECO:0007669"/>
    <property type="project" value="UniProtKB-ARBA"/>
</dbReference>
<keyword evidence="12" id="KW-0677">Repeat</keyword>
<evidence type="ECO:0000256" key="19">
    <source>
        <dbReference type="ARBA" id="ARBA00030161"/>
    </source>
</evidence>
<evidence type="ECO:0000256" key="18">
    <source>
        <dbReference type="ARBA" id="ARBA00023242"/>
    </source>
</evidence>
<keyword evidence="13 21" id="KW-0863">Zinc-finger</keyword>